<proteinExistence type="predicted"/>
<dbReference type="InterPro" id="IPR029044">
    <property type="entry name" value="Nucleotide-diphossugar_trans"/>
</dbReference>
<dbReference type="GO" id="GO:0016758">
    <property type="term" value="F:hexosyltransferase activity"/>
    <property type="evidence" value="ECO:0007669"/>
    <property type="project" value="TreeGrafter"/>
</dbReference>
<dbReference type="Gene3D" id="3.90.550.10">
    <property type="entry name" value="Spore Coat Polysaccharide Biosynthesis Protein SpsA, Chain A"/>
    <property type="match status" value="1"/>
</dbReference>
<keyword evidence="4" id="KW-0808">Transferase</keyword>
<dbReference type="Proteomes" id="UP000254640">
    <property type="component" value="Unassembled WGS sequence"/>
</dbReference>
<keyword evidence="6" id="KW-1133">Transmembrane helix</keyword>
<keyword evidence="10" id="KW-1185">Reference proteome</keyword>
<evidence type="ECO:0000313" key="9">
    <source>
        <dbReference type="EMBL" id="SUB19153.1"/>
    </source>
</evidence>
<reference evidence="9 10" key="1">
    <citation type="submission" date="2018-06" db="EMBL/GenBank/DDBJ databases">
        <authorList>
            <consortium name="Pathogen Informatics"/>
            <person name="Doyle S."/>
        </authorList>
    </citation>
    <scope>NUCLEOTIDE SEQUENCE [LARGE SCALE GENOMIC DNA]</scope>
    <source>
        <strain evidence="9 10">NCTC9381</strain>
    </source>
</reference>
<dbReference type="InterPro" id="IPR050321">
    <property type="entry name" value="Glycosyltr_2/OpgH_subfam"/>
</dbReference>
<evidence type="ECO:0000256" key="7">
    <source>
        <dbReference type="ARBA" id="ARBA00023136"/>
    </source>
</evidence>
<comment type="pathway">
    <text evidence="2">Glycan metabolism.</text>
</comment>
<protein>
    <submittedName>
        <fullName evidence="9">Cellulose synthase 1</fullName>
    </submittedName>
</protein>
<keyword evidence="7" id="KW-0472">Membrane</keyword>
<dbReference type="PANTHER" id="PTHR43867:SF2">
    <property type="entry name" value="CELLULOSE SYNTHASE CATALYTIC SUBUNIT A [UDP-FORMING]"/>
    <property type="match status" value="1"/>
</dbReference>
<evidence type="ECO:0000256" key="2">
    <source>
        <dbReference type="ARBA" id="ARBA00004881"/>
    </source>
</evidence>
<accession>A0A379AML4</accession>
<dbReference type="EMBL" id="UGSO01000001">
    <property type="protein sequence ID" value="SUB19153.1"/>
    <property type="molecule type" value="Genomic_DNA"/>
</dbReference>
<comment type="subcellular location">
    <subcellularLocation>
        <location evidence="1">Membrane</location>
        <topology evidence="1">Multi-pass membrane protein</topology>
    </subcellularLocation>
</comment>
<keyword evidence="5" id="KW-0812">Transmembrane</keyword>
<evidence type="ECO:0000256" key="5">
    <source>
        <dbReference type="ARBA" id="ARBA00022692"/>
    </source>
</evidence>
<evidence type="ECO:0000259" key="8">
    <source>
        <dbReference type="Pfam" id="PF13632"/>
    </source>
</evidence>
<gene>
    <name evidence="9" type="primary">acsAB</name>
    <name evidence="9" type="ORF">NCTC9381_05153</name>
</gene>
<dbReference type="Pfam" id="PF13632">
    <property type="entry name" value="Glyco_trans_2_3"/>
    <property type="match status" value="1"/>
</dbReference>
<organism evidence="9 10">
    <name type="scientific">Enterobacter agglomerans</name>
    <name type="common">Erwinia herbicola</name>
    <name type="synonym">Pantoea agglomerans</name>
    <dbReference type="NCBI Taxonomy" id="549"/>
    <lineage>
        <taxon>Bacteria</taxon>
        <taxon>Pseudomonadati</taxon>
        <taxon>Pseudomonadota</taxon>
        <taxon>Gammaproteobacteria</taxon>
        <taxon>Enterobacterales</taxon>
        <taxon>Erwiniaceae</taxon>
        <taxon>Pantoea</taxon>
        <taxon>Pantoea agglomerans group</taxon>
    </lineage>
</organism>
<evidence type="ECO:0000256" key="4">
    <source>
        <dbReference type="ARBA" id="ARBA00022679"/>
    </source>
</evidence>
<evidence type="ECO:0000256" key="1">
    <source>
        <dbReference type="ARBA" id="ARBA00004141"/>
    </source>
</evidence>
<dbReference type="InterPro" id="IPR001173">
    <property type="entry name" value="Glyco_trans_2-like"/>
</dbReference>
<dbReference type="SUPFAM" id="SSF53448">
    <property type="entry name" value="Nucleotide-diphospho-sugar transferases"/>
    <property type="match status" value="1"/>
</dbReference>
<evidence type="ECO:0000256" key="6">
    <source>
        <dbReference type="ARBA" id="ARBA00022989"/>
    </source>
</evidence>
<dbReference type="AlphaFoldDB" id="A0A379AML4"/>
<dbReference type="GO" id="GO:0005886">
    <property type="term" value="C:plasma membrane"/>
    <property type="evidence" value="ECO:0007669"/>
    <property type="project" value="TreeGrafter"/>
</dbReference>
<keyword evidence="3" id="KW-0328">Glycosyltransferase</keyword>
<sequence length="96" mass="10591">MAVFAVETVTEDAHTALKMQRLGWGSAFLSIPLAAGLATERLGLHIIQRTRWARGMTQIFRVDNPLFWPWPEVAAASLLSQRHAAFPVLACHALPS</sequence>
<evidence type="ECO:0000256" key="3">
    <source>
        <dbReference type="ARBA" id="ARBA00022676"/>
    </source>
</evidence>
<feature type="domain" description="Glycosyltransferase 2-like" evidence="8">
    <location>
        <begin position="4"/>
        <end position="79"/>
    </location>
</feature>
<evidence type="ECO:0000313" key="10">
    <source>
        <dbReference type="Proteomes" id="UP000254640"/>
    </source>
</evidence>
<dbReference type="PANTHER" id="PTHR43867">
    <property type="entry name" value="CELLULOSE SYNTHASE CATALYTIC SUBUNIT A [UDP-FORMING]"/>
    <property type="match status" value="1"/>
</dbReference>
<name>A0A379AML4_ENTAG</name>